<reference evidence="1" key="1">
    <citation type="journal article" date="2014" name="Front. Microbiol.">
        <title>High frequency of phylogenetically diverse reductive dehalogenase-homologous genes in deep subseafloor sedimentary metagenomes.</title>
        <authorList>
            <person name="Kawai M."/>
            <person name="Futagami T."/>
            <person name="Toyoda A."/>
            <person name="Takaki Y."/>
            <person name="Nishi S."/>
            <person name="Hori S."/>
            <person name="Arai W."/>
            <person name="Tsubouchi T."/>
            <person name="Morono Y."/>
            <person name="Uchiyama I."/>
            <person name="Ito T."/>
            <person name="Fujiyama A."/>
            <person name="Inagaki F."/>
            <person name="Takami H."/>
        </authorList>
    </citation>
    <scope>NUCLEOTIDE SEQUENCE</scope>
    <source>
        <strain evidence="1">Expedition CK06-06</strain>
    </source>
</reference>
<comment type="caution">
    <text evidence="1">The sequence shown here is derived from an EMBL/GenBank/DDBJ whole genome shotgun (WGS) entry which is preliminary data.</text>
</comment>
<gene>
    <name evidence="1" type="ORF">S01H1_72087</name>
</gene>
<organism evidence="1">
    <name type="scientific">marine sediment metagenome</name>
    <dbReference type="NCBI Taxonomy" id="412755"/>
    <lineage>
        <taxon>unclassified sequences</taxon>
        <taxon>metagenomes</taxon>
        <taxon>ecological metagenomes</taxon>
    </lineage>
</organism>
<proteinExistence type="predicted"/>
<sequence>LDNEKAGVIAEHLESCQFCREYCENCRQYQQCIVDSASDKIPERAVLLADRLFAAASRGQIIHLSSLTTTHTSASVLLAADGERKPGSKIRNLATLYSETPEVVLRVMRDFDHGYDYVQLIADDPNLTSHVMVQIPRSDQEFITDADGKAVIDKDIEDGFETSNWQIKMPDAVFSLEPLTYDPDRVEYAKEMTLETNQHDRIEVRFEGKTEGKQISIRIIELQGQTDFDTVRVSVTQDNLSKM</sequence>
<accession>X0WMS9</accession>
<name>X0WMS9_9ZZZZ</name>
<evidence type="ECO:0000313" key="1">
    <source>
        <dbReference type="EMBL" id="GAG32294.1"/>
    </source>
</evidence>
<feature type="non-terminal residue" evidence="1">
    <location>
        <position position="1"/>
    </location>
</feature>
<dbReference type="EMBL" id="BARS01048047">
    <property type="protein sequence ID" value="GAG32294.1"/>
    <property type="molecule type" value="Genomic_DNA"/>
</dbReference>
<dbReference type="AlphaFoldDB" id="X0WMS9"/>
<protein>
    <submittedName>
        <fullName evidence="1">Uncharacterized protein</fullName>
    </submittedName>
</protein>
<feature type="non-terminal residue" evidence="1">
    <location>
        <position position="243"/>
    </location>
</feature>